<feature type="transmembrane region" description="Helical" evidence="1">
    <location>
        <begin position="290"/>
        <end position="311"/>
    </location>
</feature>
<feature type="transmembrane region" description="Helical" evidence="1">
    <location>
        <begin position="419"/>
        <end position="441"/>
    </location>
</feature>
<dbReference type="Proteomes" id="UP000640531">
    <property type="component" value="Unassembled WGS sequence"/>
</dbReference>
<feature type="transmembrane region" description="Helical" evidence="1">
    <location>
        <begin position="215"/>
        <end position="235"/>
    </location>
</feature>
<protein>
    <submittedName>
        <fullName evidence="2">MFS transporter</fullName>
    </submittedName>
</protein>
<keyword evidence="1" id="KW-1133">Transmembrane helix</keyword>
<accession>A0ABR8FDP3</accession>
<dbReference type="SUPFAM" id="SSF103473">
    <property type="entry name" value="MFS general substrate transporter"/>
    <property type="match status" value="1"/>
</dbReference>
<evidence type="ECO:0000313" key="2">
    <source>
        <dbReference type="EMBL" id="MBD2566995.1"/>
    </source>
</evidence>
<dbReference type="RefSeq" id="WP_190711795.1">
    <property type="nucleotide sequence ID" value="NZ_JACJST010000002.1"/>
</dbReference>
<dbReference type="PANTHER" id="PTHR23526">
    <property type="entry name" value="INTEGRAL MEMBRANE TRANSPORT PROTEIN-RELATED"/>
    <property type="match status" value="1"/>
</dbReference>
<feature type="transmembrane region" description="Helical" evidence="1">
    <location>
        <begin position="52"/>
        <end position="72"/>
    </location>
</feature>
<keyword evidence="1" id="KW-0812">Transmembrane</keyword>
<dbReference type="EMBL" id="JACJST010000002">
    <property type="protein sequence ID" value="MBD2566995.1"/>
    <property type="molecule type" value="Genomic_DNA"/>
</dbReference>
<dbReference type="PANTHER" id="PTHR23526:SF2">
    <property type="entry name" value="MAJOR FACILITATOR SUPERFAMILY (MFS) PROFILE DOMAIN-CONTAINING PROTEIN"/>
    <property type="match status" value="1"/>
</dbReference>
<reference evidence="2 3" key="1">
    <citation type="journal article" date="2020" name="ISME J.">
        <title>Comparative genomics reveals insights into cyanobacterial evolution and habitat adaptation.</title>
        <authorList>
            <person name="Chen M.Y."/>
            <person name="Teng W.K."/>
            <person name="Zhao L."/>
            <person name="Hu C.X."/>
            <person name="Zhou Y.K."/>
            <person name="Han B.P."/>
            <person name="Song L.R."/>
            <person name="Shu W.S."/>
        </authorList>
    </citation>
    <scope>NUCLEOTIDE SEQUENCE [LARGE SCALE GENOMIC DNA]</scope>
    <source>
        <strain evidence="2 3">FACHB-196</strain>
    </source>
</reference>
<feature type="transmembrane region" description="Helical" evidence="1">
    <location>
        <begin position="121"/>
        <end position="138"/>
    </location>
</feature>
<feature type="transmembrane region" description="Helical" evidence="1">
    <location>
        <begin position="144"/>
        <end position="171"/>
    </location>
</feature>
<feature type="transmembrane region" description="Helical" evidence="1">
    <location>
        <begin position="78"/>
        <end position="101"/>
    </location>
</feature>
<feature type="transmembrane region" description="Helical" evidence="1">
    <location>
        <begin position="191"/>
        <end position="209"/>
    </location>
</feature>
<comment type="caution">
    <text evidence="2">The sequence shown here is derived from an EMBL/GenBank/DDBJ whole genome shotgun (WGS) entry which is preliminary data.</text>
</comment>
<proteinExistence type="predicted"/>
<dbReference type="InterPro" id="IPR011701">
    <property type="entry name" value="MFS"/>
</dbReference>
<evidence type="ECO:0000256" key="1">
    <source>
        <dbReference type="SAM" id="Phobius"/>
    </source>
</evidence>
<feature type="transmembrane region" description="Helical" evidence="1">
    <location>
        <begin position="356"/>
        <end position="375"/>
    </location>
</feature>
<dbReference type="Gene3D" id="1.20.1250.20">
    <property type="entry name" value="MFS general substrate transporter like domains"/>
    <property type="match status" value="2"/>
</dbReference>
<dbReference type="InterPro" id="IPR052528">
    <property type="entry name" value="Sugar_transport-like"/>
</dbReference>
<sequence>MDSVPIETVASLNLEIAQIDSLTTVLSSQSPSSFRFPKNAIRTSLKASTLDAIFATIFSITTGGILLSNFLVELDASPVIFGMLSSIPMLVNLIQPLGAYISERTTSRFQYSMLVYGTSRLLWLILVIGIIGAGWGVVNSQQLVILTLLIVFFSHLSGGLGSASWMSWLAIIAPRRLRGRYFGIRNSATSLTNLLCVPLAGFAVSHWYGGTLQGYGVVLFVGILFGLISLGCQYFKIDVNPQLQNTHIVDSSNIKNELGEITDTVSIPQKQTGKGLAMLNPYNIGKNSNFWIFILYFSLWMLAFNLCAPFVNLYLLETLNIDVGWVTVYSSLQAGANLLMVVLWGKLADKVGNRPILIFVGMVVAVTPLLWFGIGKSNLDVWLWLPLLYIFIGGSGAAVDLCNNNMQIGITPVRNQSIYFAIAAAIAGVTGALGTTIGGFIAQSPHFGGLLGLFALSSICRLAALIPLIFVKEQVTGNRELLTGNRE</sequence>
<dbReference type="Pfam" id="PF07690">
    <property type="entry name" value="MFS_1"/>
    <property type="match status" value="1"/>
</dbReference>
<dbReference type="InterPro" id="IPR036259">
    <property type="entry name" value="MFS_trans_sf"/>
</dbReference>
<keyword evidence="1" id="KW-0472">Membrane</keyword>
<organism evidence="2 3">
    <name type="scientific">Anabaena lutea FACHB-196</name>
    <dbReference type="NCBI Taxonomy" id="2692881"/>
    <lineage>
        <taxon>Bacteria</taxon>
        <taxon>Bacillati</taxon>
        <taxon>Cyanobacteriota</taxon>
        <taxon>Cyanophyceae</taxon>
        <taxon>Nostocales</taxon>
        <taxon>Nostocaceae</taxon>
        <taxon>Anabaena</taxon>
    </lineage>
</organism>
<gene>
    <name evidence="2" type="ORF">H6G59_03600</name>
</gene>
<feature type="transmembrane region" description="Helical" evidence="1">
    <location>
        <begin position="381"/>
        <end position="399"/>
    </location>
</feature>
<feature type="transmembrane region" description="Helical" evidence="1">
    <location>
        <begin position="447"/>
        <end position="471"/>
    </location>
</feature>
<keyword evidence="3" id="KW-1185">Reference proteome</keyword>
<evidence type="ECO:0000313" key="3">
    <source>
        <dbReference type="Proteomes" id="UP000640531"/>
    </source>
</evidence>
<feature type="transmembrane region" description="Helical" evidence="1">
    <location>
        <begin position="323"/>
        <end position="344"/>
    </location>
</feature>
<name>A0ABR8FDP3_9NOST</name>